<gene>
    <name evidence="1" type="ORF">QFC22_004594</name>
</gene>
<comment type="caution">
    <text evidence="1">The sequence shown here is derived from an EMBL/GenBank/DDBJ whole genome shotgun (WGS) entry which is preliminary data.</text>
</comment>
<dbReference type="EMBL" id="JASBWU010000013">
    <property type="protein sequence ID" value="KAJ9116936.1"/>
    <property type="molecule type" value="Genomic_DNA"/>
</dbReference>
<sequence>MEDLFTPLAVPGPLPSKPVMIRLNDDIKELHVTDGHPLKKRKGSYIVVSGGTAANDFVQAFGRDCAFVLPGKLGRSFDLSTPRKARTDACVVLPVSDDGGSSSEILRCLGGPSIGDIRSRLIRLIPVPGNGVTDLEYDKERLKGIEAAHDLFAQRFPASCTERQAKDMWGDIIEGKSELWKGIPEDRREAMRAFFVHFNNLILRRAHKHFSFKNCSLGNVFLAAARDLLGGLPGAIFMFKAVTDSQGTAQVMPVIVTNHSMSFDTTHMTYSEDETSSDTVSDSDSSTITDENDVTSSGFDTLSESDTSFKPQRALPGSPWRDPLRLSEGEKTENERMDAEVLGQSLRSIARKTRNKYKKRATKRPMDEEETGGNALYVKGSQEVPLESRIERLFYIENAYGHEIFPDPNTEMMRQLKQKETLVYSCGSLWTSIIPCLALRGVASAIAKSKTLKHKVLLLNFKNDRETDGYVAIDYVNAVVASLNRYNKPRRGEEEPSRRYEVRQLLTHLVYLEGGKVHVDVAALEAVGITVIKVPASAGSKFTKETVEWAMCQL</sequence>
<evidence type="ECO:0000313" key="1">
    <source>
        <dbReference type="EMBL" id="KAJ9116936.1"/>
    </source>
</evidence>
<proteinExistence type="predicted"/>
<keyword evidence="2" id="KW-1185">Reference proteome</keyword>
<reference evidence="1" key="1">
    <citation type="submission" date="2023-04" db="EMBL/GenBank/DDBJ databases">
        <title>Draft Genome sequencing of Naganishia species isolated from polar environments using Oxford Nanopore Technology.</title>
        <authorList>
            <person name="Leo P."/>
            <person name="Venkateswaran K."/>
        </authorList>
    </citation>
    <scope>NUCLEOTIDE SEQUENCE</scope>
    <source>
        <strain evidence="1">MNA-CCFEE 5425</strain>
    </source>
</reference>
<name>A0ACC2X1J8_9TREE</name>
<protein>
    <submittedName>
        <fullName evidence="1">Uncharacterized protein</fullName>
    </submittedName>
</protein>
<accession>A0ACC2X1J8</accession>
<dbReference type="Proteomes" id="UP001243375">
    <property type="component" value="Unassembled WGS sequence"/>
</dbReference>
<evidence type="ECO:0000313" key="2">
    <source>
        <dbReference type="Proteomes" id="UP001243375"/>
    </source>
</evidence>
<organism evidence="1 2">
    <name type="scientific">Naganishia vaughanmartiniae</name>
    <dbReference type="NCBI Taxonomy" id="1424756"/>
    <lineage>
        <taxon>Eukaryota</taxon>
        <taxon>Fungi</taxon>
        <taxon>Dikarya</taxon>
        <taxon>Basidiomycota</taxon>
        <taxon>Agaricomycotina</taxon>
        <taxon>Tremellomycetes</taxon>
        <taxon>Filobasidiales</taxon>
        <taxon>Filobasidiaceae</taxon>
        <taxon>Naganishia</taxon>
    </lineage>
</organism>